<dbReference type="AlphaFoldDB" id="A0A517SB96"/>
<dbReference type="InterPro" id="IPR050406">
    <property type="entry name" value="FGGY_Carb_Kinase"/>
</dbReference>
<evidence type="ECO:0000313" key="6">
    <source>
        <dbReference type="Proteomes" id="UP000315700"/>
    </source>
</evidence>
<dbReference type="EC" id="2.7.1.30" evidence="5"/>
<dbReference type="GO" id="GO:0004370">
    <property type="term" value="F:glycerol kinase activity"/>
    <property type="evidence" value="ECO:0007669"/>
    <property type="project" value="UniProtKB-EC"/>
</dbReference>
<dbReference type="SUPFAM" id="SSF53067">
    <property type="entry name" value="Actin-like ATPase domain"/>
    <property type="match status" value="2"/>
</dbReference>
<dbReference type="OrthoDB" id="9805576at2"/>
<dbReference type="InterPro" id="IPR018484">
    <property type="entry name" value="FGGY_N"/>
</dbReference>
<keyword evidence="3 5" id="KW-0418">Kinase</keyword>
<dbReference type="CDD" id="cd07777">
    <property type="entry name" value="ASKHA_NBD_FGGY_SHK"/>
    <property type="match status" value="1"/>
</dbReference>
<dbReference type="Gene3D" id="3.30.420.40">
    <property type="match status" value="2"/>
</dbReference>
<feature type="domain" description="Carbohydrate kinase FGGY N-terminal" evidence="4">
    <location>
        <begin position="5"/>
        <end position="227"/>
    </location>
</feature>
<evidence type="ECO:0000259" key="4">
    <source>
        <dbReference type="Pfam" id="PF00370"/>
    </source>
</evidence>
<evidence type="ECO:0000313" key="5">
    <source>
        <dbReference type="EMBL" id="QDT53388.1"/>
    </source>
</evidence>
<dbReference type="Pfam" id="PF00370">
    <property type="entry name" value="FGGY_N"/>
    <property type="match status" value="1"/>
</dbReference>
<proteinExistence type="inferred from homology"/>
<keyword evidence="6" id="KW-1185">Reference proteome</keyword>
<dbReference type="KEGG" id="ccos:Pan44_14050"/>
<dbReference type="GO" id="GO:0005975">
    <property type="term" value="P:carbohydrate metabolic process"/>
    <property type="evidence" value="ECO:0007669"/>
    <property type="project" value="InterPro"/>
</dbReference>
<sequence>MSRCLGLDLGSTSIKAAVLDLDSGGVERIVSRPFPAPTCPRPGWFEIDAEEVARLSRELLTELLAAAPDCNRLLTCGQMGGLVLVDRSGKARSPYYSWRDQRVLDRHSSGETSLDRLRKRLSEADLMAIGREFRAGSTITLLSWLVETGHAPANDLFPVTLVDAVVARLCETEPVTEPTQALGLLDLATRQWHAPLFEAAGVGRIARPFVGTINDVVGVFRAGSSQLDCHPAVGDQQAALVGVGLEEEELSVNCSTGSQVSRIATSFQPGDYQIRPYFGGRLLNTLTQLPAGRSLNVLVDLLTELARAEGIALRRVWETIANDSARPPVEELDVDLAFFSGAMGDHGHIRQITTENLSVGSVFRAAFRNMAENYRVCADRVSAGKPWRRAVLSGGLTNKLPVLREMIASRLETPVRGGQEAEEVFLGLLRLARGDER</sequence>
<evidence type="ECO:0000256" key="3">
    <source>
        <dbReference type="ARBA" id="ARBA00022777"/>
    </source>
</evidence>
<organism evidence="5 6">
    <name type="scientific">Caulifigura coniformis</name>
    <dbReference type="NCBI Taxonomy" id="2527983"/>
    <lineage>
        <taxon>Bacteria</taxon>
        <taxon>Pseudomonadati</taxon>
        <taxon>Planctomycetota</taxon>
        <taxon>Planctomycetia</taxon>
        <taxon>Planctomycetales</taxon>
        <taxon>Planctomycetaceae</taxon>
        <taxon>Caulifigura</taxon>
    </lineage>
</organism>
<gene>
    <name evidence="5" type="primary">glpK_2</name>
    <name evidence="5" type="ORF">Pan44_14050</name>
</gene>
<accession>A0A517SB96</accession>
<comment type="similarity">
    <text evidence="1">Belongs to the FGGY kinase family.</text>
</comment>
<reference evidence="5 6" key="1">
    <citation type="submission" date="2019-02" db="EMBL/GenBank/DDBJ databases">
        <title>Deep-cultivation of Planctomycetes and their phenomic and genomic characterization uncovers novel biology.</title>
        <authorList>
            <person name="Wiegand S."/>
            <person name="Jogler M."/>
            <person name="Boedeker C."/>
            <person name="Pinto D."/>
            <person name="Vollmers J."/>
            <person name="Rivas-Marin E."/>
            <person name="Kohn T."/>
            <person name="Peeters S.H."/>
            <person name="Heuer A."/>
            <person name="Rast P."/>
            <person name="Oberbeckmann S."/>
            <person name="Bunk B."/>
            <person name="Jeske O."/>
            <person name="Meyerdierks A."/>
            <person name="Storesund J.E."/>
            <person name="Kallscheuer N."/>
            <person name="Luecker S."/>
            <person name="Lage O.M."/>
            <person name="Pohl T."/>
            <person name="Merkel B.J."/>
            <person name="Hornburger P."/>
            <person name="Mueller R.-W."/>
            <person name="Bruemmer F."/>
            <person name="Labrenz M."/>
            <person name="Spormann A.M."/>
            <person name="Op den Camp H."/>
            <person name="Overmann J."/>
            <person name="Amann R."/>
            <person name="Jetten M.S.M."/>
            <person name="Mascher T."/>
            <person name="Medema M.H."/>
            <person name="Devos D.P."/>
            <person name="Kaster A.-K."/>
            <person name="Ovreas L."/>
            <person name="Rohde M."/>
            <person name="Galperin M.Y."/>
            <person name="Jogler C."/>
        </authorList>
    </citation>
    <scope>NUCLEOTIDE SEQUENCE [LARGE SCALE GENOMIC DNA]</scope>
    <source>
        <strain evidence="5 6">Pan44</strain>
    </source>
</reference>
<dbReference type="PANTHER" id="PTHR43095">
    <property type="entry name" value="SUGAR KINASE"/>
    <property type="match status" value="1"/>
</dbReference>
<dbReference type="PANTHER" id="PTHR43095:SF5">
    <property type="entry name" value="XYLULOSE KINASE"/>
    <property type="match status" value="1"/>
</dbReference>
<evidence type="ECO:0000256" key="2">
    <source>
        <dbReference type="ARBA" id="ARBA00022679"/>
    </source>
</evidence>
<name>A0A517SB96_9PLAN</name>
<dbReference type="EMBL" id="CP036271">
    <property type="protein sequence ID" value="QDT53388.1"/>
    <property type="molecule type" value="Genomic_DNA"/>
</dbReference>
<dbReference type="InterPro" id="IPR043129">
    <property type="entry name" value="ATPase_NBD"/>
</dbReference>
<evidence type="ECO:0000256" key="1">
    <source>
        <dbReference type="ARBA" id="ARBA00009156"/>
    </source>
</evidence>
<dbReference type="RefSeq" id="WP_145028570.1">
    <property type="nucleotide sequence ID" value="NZ_CP036271.1"/>
</dbReference>
<protein>
    <submittedName>
        <fullName evidence="5">Glycerol kinase</fullName>
        <ecNumber evidence="5">2.7.1.30</ecNumber>
    </submittedName>
</protein>
<dbReference type="InParanoid" id="A0A517SB96"/>
<keyword evidence="2 5" id="KW-0808">Transferase</keyword>
<dbReference type="Proteomes" id="UP000315700">
    <property type="component" value="Chromosome"/>
</dbReference>